<evidence type="ECO:0000313" key="3">
    <source>
        <dbReference type="RefSeq" id="XP_010434991.1"/>
    </source>
</evidence>
<keyword evidence="1" id="KW-0472">Membrane</keyword>
<protein>
    <submittedName>
        <fullName evidence="3">Uncharacterized protein LOC104718869 isoform X2</fullName>
    </submittedName>
</protein>
<name>A0ABM0U2U9_CAMSA</name>
<accession>A0ABM0U2U9</accession>
<gene>
    <name evidence="3" type="primary">LOC104718869</name>
</gene>
<sequence length="258" mass="29299">MAMAISSRVTMCDFDDGGRGDGLSRLLVGVWRQRWIIYLFLVGRGFLSKMRSFIQSDLIRRCPIDPMDSELGIRLIQVTTMEISARYSTLCRDLIEILIELAVEGLKARICWIRFVNMVVSVDFFLLSRDLFGVLIATEVDGIKVRIRWCGSYRNCRYLAFWLSDSRILNDLILALVFQIVICSISVIIVFYWYHGSTGTQQGQGFFGAYRNGEGFKHSFGSMDSAVLLDSYWTADEPFCSKDGVLSGQSPKDLEVRG</sequence>
<dbReference type="Proteomes" id="UP000694864">
    <property type="component" value="Chromosome 10"/>
</dbReference>
<evidence type="ECO:0000313" key="2">
    <source>
        <dbReference type="Proteomes" id="UP000694864"/>
    </source>
</evidence>
<keyword evidence="1" id="KW-1133">Transmembrane helix</keyword>
<feature type="transmembrane region" description="Helical" evidence="1">
    <location>
        <begin position="172"/>
        <end position="194"/>
    </location>
</feature>
<evidence type="ECO:0000256" key="1">
    <source>
        <dbReference type="SAM" id="Phobius"/>
    </source>
</evidence>
<organism evidence="2 3">
    <name type="scientific">Camelina sativa</name>
    <name type="common">False flax</name>
    <name type="synonym">Myagrum sativum</name>
    <dbReference type="NCBI Taxonomy" id="90675"/>
    <lineage>
        <taxon>Eukaryota</taxon>
        <taxon>Viridiplantae</taxon>
        <taxon>Streptophyta</taxon>
        <taxon>Embryophyta</taxon>
        <taxon>Tracheophyta</taxon>
        <taxon>Spermatophyta</taxon>
        <taxon>Magnoliopsida</taxon>
        <taxon>eudicotyledons</taxon>
        <taxon>Gunneridae</taxon>
        <taxon>Pentapetalae</taxon>
        <taxon>rosids</taxon>
        <taxon>malvids</taxon>
        <taxon>Brassicales</taxon>
        <taxon>Brassicaceae</taxon>
        <taxon>Camelineae</taxon>
        <taxon>Camelina</taxon>
    </lineage>
</organism>
<keyword evidence="1" id="KW-0812">Transmembrane</keyword>
<reference evidence="2" key="1">
    <citation type="journal article" date="2014" name="Nat. Commun.">
        <title>The emerging biofuel crop Camelina sativa retains a highly undifferentiated hexaploid genome structure.</title>
        <authorList>
            <person name="Kagale S."/>
            <person name="Koh C."/>
            <person name="Nixon J."/>
            <person name="Bollina V."/>
            <person name="Clarke W.E."/>
            <person name="Tuteja R."/>
            <person name="Spillane C."/>
            <person name="Robinson S.J."/>
            <person name="Links M.G."/>
            <person name="Clarke C."/>
            <person name="Higgins E.E."/>
            <person name="Huebert T."/>
            <person name="Sharpe A.G."/>
            <person name="Parkin I.A."/>
        </authorList>
    </citation>
    <scope>NUCLEOTIDE SEQUENCE [LARGE SCALE GENOMIC DNA]</scope>
    <source>
        <strain evidence="2">cv. DH55</strain>
    </source>
</reference>
<proteinExistence type="predicted"/>
<reference evidence="3" key="2">
    <citation type="submission" date="2025-08" db="UniProtKB">
        <authorList>
            <consortium name="RefSeq"/>
        </authorList>
    </citation>
    <scope>IDENTIFICATION</scope>
    <source>
        <tissue evidence="3">Leaf</tissue>
    </source>
</reference>
<dbReference type="RefSeq" id="XP_010434991.1">
    <property type="nucleotide sequence ID" value="XM_010436689.1"/>
</dbReference>
<keyword evidence="2" id="KW-1185">Reference proteome</keyword>
<dbReference type="GeneID" id="104718869"/>